<dbReference type="OMA" id="FINAPFW"/>
<dbReference type="Pfam" id="PF03765">
    <property type="entry name" value="CRAL_TRIO_N"/>
    <property type="match status" value="1"/>
</dbReference>
<dbReference type="Pfam" id="PF25099">
    <property type="entry name" value="GOLD_PATL1_C"/>
    <property type="match status" value="1"/>
</dbReference>
<dbReference type="Gene3D" id="2.60.120.680">
    <property type="entry name" value="GOLD domain"/>
    <property type="match status" value="1"/>
</dbReference>
<feature type="compositionally biased region" description="Basic and acidic residues" evidence="4">
    <location>
        <begin position="103"/>
        <end position="130"/>
    </location>
</feature>
<dbReference type="GO" id="GO:0071365">
    <property type="term" value="P:cellular response to auxin stimulus"/>
    <property type="evidence" value="ECO:0007669"/>
    <property type="project" value="EnsemblPlants"/>
</dbReference>
<feature type="domain" description="CRAL-TRIO" evidence="5">
    <location>
        <begin position="312"/>
        <end position="487"/>
    </location>
</feature>
<sequence length="599" mass="67356">MTYEVSSDAGAPTAADPVEEKVAAAADGDERKTEVDTKVVADVEEKKMPEPPSSDHPSVEKCSSFREESNFLSDLKEAEKKALIELRAKVEEAILEGKLLLAKQEEQKPMEKKEVAEEKGKTDHETREGGEGETAMLDQTKEKKEEVTEREKADPEAQGGGEGEQAKLDRGKEEEEEVKEKECGEGEKAIPRQAKEEEEKEKVDPETREEGEEGEKVKLDQTADVKAEEKAAPLEEKAIATAASEAKNVGDSDKEATLWGVPLLPSKGSERADVILLKFLRARDFKVKDAFEMLRNVLVWRKQFRIDSILDEESLGADFVAACYMDGVDRERHPVCYNMPGVFQNDNLYQETFGSEQGRERFQRWRVQLMEKGIKALDFKPGGVASLLQITDLNNSPGPSKKELRTTMKQVVQLLQDNYPELVARNIFINVPFWYYAFHALISPFLTQRTRSKFVFARPAKVAETLLRYVPAEAVPVRYGGLKRDDDTEFSAEDGGVSEVIVKSNSTETLEIPAPEGGTTIFWDLSVLGWEVSYKEEFVPTDEGSYTIVVRKSKKMAAAELPVRNSFRNSEPGKVVLTIENNSFWKKKALYRYKIKKSC</sequence>
<dbReference type="OrthoDB" id="75724at2759"/>
<reference evidence="7" key="2">
    <citation type="submission" date="2021-05" db="UniProtKB">
        <authorList>
            <consortium name="EnsemblPlants"/>
        </authorList>
    </citation>
    <scope>IDENTIFICATION</scope>
    <source>
        <strain evidence="7">subsp. malaccensis</strain>
    </source>
</reference>
<dbReference type="GO" id="GO:0008289">
    <property type="term" value="F:lipid binding"/>
    <property type="evidence" value="ECO:0007669"/>
    <property type="project" value="InterPro"/>
</dbReference>
<dbReference type="PANTHER" id="PTHR45932:SF2">
    <property type="entry name" value="PATELLIN-4"/>
    <property type="match status" value="1"/>
</dbReference>
<evidence type="ECO:0000256" key="3">
    <source>
        <dbReference type="ARBA" id="ARBA00023136"/>
    </source>
</evidence>
<dbReference type="AlphaFoldDB" id="A0A804KQQ4"/>
<evidence type="ECO:0000256" key="4">
    <source>
        <dbReference type="SAM" id="MobiDB-lite"/>
    </source>
</evidence>
<feature type="compositionally biased region" description="Basic and acidic residues" evidence="4">
    <location>
        <begin position="164"/>
        <end position="217"/>
    </location>
</feature>
<keyword evidence="2" id="KW-0813">Transport</keyword>
<dbReference type="InterPro" id="IPR001251">
    <property type="entry name" value="CRAL-TRIO_dom"/>
</dbReference>
<dbReference type="InterPro" id="IPR011074">
    <property type="entry name" value="CRAL/TRIO_N_dom"/>
</dbReference>
<proteinExistence type="predicted"/>
<feature type="compositionally biased region" description="Basic and acidic residues" evidence="4">
    <location>
        <begin position="139"/>
        <end position="155"/>
    </location>
</feature>
<dbReference type="InterPro" id="IPR044834">
    <property type="entry name" value="PATL"/>
</dbReference>
<dbReference type="InterPro" id="IPR056794">
    <property type="entry name" value="PATL1-6_C_GOLD"/>
</dbReference>
<protein>
    <submittedName>
        <fullName evidence="6">(wild Malaysian banana) hypothetical protein</fullName>
    </submittedName>
</protein>
<feature type="compositionally biased region" description="Basic and acidic residues" evidence="4">
    <location>
        <begin position="18"/>
        <end position="49"/>
    </location>
</feature>
<evidence type="ECO:0000313" key="7">
    <source>
        <dbReference type="EnsemblPlants" id="Ma09_p31130.1"/>
    </source>
</evidence>
<dbReference type="SMART" id="SM00516">
    <property type="entry name" value="SEC14"/>
    <property type="match status" value="1"/>
</dbReference>
<dbReference type="SUPFAM" id="SSF46938">
    <property type="entry name" value="CRAL/TRIO N-terminal domain"/>
    <property type="match status" value="1"/>
</dbReference>
<dbReference type="KEGG" id="mus:103999508"/>
<dbReference type="InterPro" id="IPR036273">
    <property type="entry name" value="CRAL/TRIO_N_dom_sf"/>
</dbReference>
<dbReference type="SMART" id="SM01100">
    <property type="entry name" value="CRAL_TRIO_N"/>
    <property type="match status" value="1"/>
</dbReference>
<feature type="region of interest" description="Disordered" evidence="4">
    <location>
        <begin position="103"/>
        <end position="217"/>
    </location>
</feature>
<evidence type="ECO:0000313" key="8">
    <source>
        <dbReference type="Proteomes" id="UP000012960"/>
    </source>
</evidence>
<keyword evidence="3" id="KW-0472">Membrane</keyword>
<dbReference type="PRINTS" id="PR00180">
    <property type="entry name" value="CRETINALDHBP"/>
</dbReference>
<dbReference type="Gramene" id="Ma09_t31130.1">
    <property type="protein sequence ID" value="Ma09_p31130.1"/>
    <property type="gene ID" value="Ma09_g31130"/>
</dbReference>
<evidence type="ECO:0000256" key="1">
    <source>
        <dbReference type="ARBA" id="ARBA00004370"/>
    </source>
</evidence>
<dbReference type="InterPro" id="IPR036865">
    <property type="entry name" value="CRAL-TRIO_dom_sf"/>
</dbReference>
<dbReference type="EnsemblPlants" id="Ma09_t31130.1">
    <property type="protein sequence ID" value="Ma09_p31130.1"/>
    <property type="gene ID" value="Ma09_g31130"/>
</dbReference>
<evidence type="ECO:0000313" key="6">
    <source>
        <dbReference type="EMBL" id="CAG1837010.1"/>
    </source>
</evidence>
<evidence type="ECO:0000256" key="2">
    <source>
        <dbReference type="ARBA" id="ARBA00022448"/>
    </source>
</evidence>
<dbReference type="Gene3D" id="3.40.525.10">
    <property type="entry name" value="CRAL-TRIO lipid binding domain"/>
    <property type="match status" value="1"/>
</dbReference>
<comment type="subcellular location">
    <subcellularLocation>
        <location evidence="1">Membrane</location>
    </subcellularLocation>
</comment>
<dbReference type="SUPFAM" id="SSF52087">
    <property type="entry name" value="CRAL/TRIO domain"/>
    <property type="match status" value="1"/>
</dbReference>
<dbReference type="PANTHER" id="PTHR45932">
    <property type="entry name" value="PATELLIN-1"/>
    <property type="match status" value="1"/>
</dbReference>
<gene>
    <name evidence="6" type="ORF">GSMUA_249790.1</name>
</gene>
<reference evidence="6" key="1">
    <citation type="submission" date="2021-03" db="EMBL/GenBank/DDBJ databases">
        <authorList>
            <consortium name="Genoscope - CEA"/>
            <person name="William W."/>
        </authorList>
    </citation>
    <scope>NUCLEOTIDE SEQUENCE</scope>
    <source>
        <strain evidence="6">Doubled-haploid Pahang</strain>
    </source>
</reference>
<name>A0A804KQQ4_MUSAM</name>
<dbReference type="PROSITE" id="PS50191">
    <property type="entry name" value="CRAL_TRIO"/>
    <property type="match status" value="1"/>
</dbReference>
<keyword evidence="8" id="KW-1185">Reference proteome</keyword>
<accession>A0A804KQQ4</accession>
<feature type="region of interest" description="Disordered" evidence="4">
    <location>
        <begin position="1"/>
        <end position="62"/>
    </location>
</feature>
<dbReference type="Proteomes" id="UP000012960">
    <property type="component" value="Unplaced"/>
</dbReference>
<dbReference type="EMBL" id="HG996474">
    <property type="protein sequence ID" value="CAG1837010.1"/>
    <property type="molecule type" value="Genomic_DNA"/>
</dbReference>
<dbReference type="GO" id="GO:0016020">
    <property type="term" value="C:membrane"/>
    <property type="evidence" value="ECO:0007669"/>
    <property type="project" value="UniProtKB-SubCell"/>
</dbReference>
<dbReference type="CDD" id="cd00170">
    <property type="entry name" value="SEC14"/>
    <property type="match status" value="1"/>
</dbReference>
<organism evidence="7 8">
    <name type="scientific">Musa acuminata subsp. malaccensis</name>
    <name type="common">Wild banana</name>
    <name type="synonym">Musa malaccensis</name>
    <dbReference type="NCBI Taxonomy" id="214687"/>
    <lineage>
        <taxon>Eukaryota</taxon>
        <taxon>Viridiplantae</taxon>
        <taxon>Streptophyta</taxon>
        <taxon>Embryophyta</taxon>
        <taxon>Tracheophyta</taxon>
        <taxon>Spermatophyta</taxon>
        <taxon>Magnoliopsida</taxon>
        <taxon>Liliopsida</taxon>
        <taxon>Zingiberales</taxon>
        <taxon>Musaceae</taxon>
        <taxon>Musa</taxon>
    </lineage>
</organism>
<dbReference type="Pfam" id="PF00650">
    <property type="entry name" value="CRAL_TRIO"/>
    <property type="match status" value="1"/>
</dbReference>
<evidence type="ECO:0000259" key="5">
    <source>
        <dbReference type="PROSITE" id="PS50191"/>
    </source>
</evidence>
<dbReference type="GO" id="GO:1901703">
    <property type="term" value="P:protein localization involved in auxin polar transport"/>
    <property type="evidence" value="ECO:0007669"/>
    <property type="project" value="EnsemblPlants"/>
</dbReference>
<dbReference type="InParanoid" id="A0A804KQQ4"/>